<sequence length="68" mass="7944">MRFSPLVMATVYFLVGVAFTYFGIQSIEDTVWNMMTILMAIFATFDFAISFRLIRLHIRIKKAMNSKK</sequence>
<protein>
    <recommendedName>
        <fullName evidence="4">DUF4305 domain-containing protein</fullName>
    </recommendedName>
</protein>
<reference evidence="2" key="1">
    <citation type="journal article" date="2014" name="Int. J. Syst. Evol. Microbiol.">
        <title>Complete genome sequence of Corynebacterium casei LMG S-19264T (=DSM 44701T), isolated from a smear-ripened cheese.</title>
        <authorList>
            <consortium name="US DOE Joint Genome Institute (JGI-PGF)"/>
            <person name="Walter F."/>
            <person name="Albersmeier A."/>
            <person name="Kalinowski J."/>
            <person name="Ruckert C."/>
        </authorList>
    </citation>
    <scope>NUCLEOTIDE SEQUENCE</scope>
    <source>
        <strain evidence="2">CGMCC 1.6333</strain>
    </source>
</reference>
<dbReference type="Pfam" id="PF14146">
    <property type="entry name" value="DUF4305"/>
    <property type="match status" value="1"/>
</dbReference>
<evidence type="ECO:0000313" key="3">
    <source>
        <dbReference type="Proteomes" id="UP000618460"/>
    </source>
</evidence>
<accession>A0A917TVL7</accession>
<evidence type="ECO:0008006" key="4">
    <source>
        <dbReference type="Google" id="ProtNLM"/>
    </source>
</evidence>
<gene>
    <name evidence="2" type="ORF">GCM10011351_27130</name>
</gene>
<dbReference type="AlphaFoldDB" id="A0A917TVL7"/>
<evidence type="ECO:0000256" key="1">
    <source>
        <dbReference type="SAM" id="Phobius"/>
    </source>
</evidence>
<organism evidence="2 3">
    <name type="scientific">Paraliobacillus quinghaiensis</name>
    <dbReference type="NCBI Taxonomy" id="470815"/>
    <lineage>
        <taxon>Bacteria</taxon>
        <taxon>Bacillati</taxon>
        <taxon>Bacillota</taxon>
        <taxon>Bacilli</taxon>
        <taxon>Bacillales</taxon>
        <taxon>Bacillaceae</taxon>
        <taxon>Paraliobacillus</taxon>
    </lineage>
</organism>
<reference evidence="2" key="2">
    <citation type="submission" date="2020-09" db="EMBL/GenBank/DDBJ databases">
        <authorList>
            <person name="Sun Q."/>
            <person name="Zhou Y."/>
        </authorList>
    </citation>
    <scope>NUCLEOTIDE SEQUENCE</scope>
    <source>
        <strain evidence="2">CGMCC 1.6333</strain>
    </source>
</reference>
<name>A0A917TVL7_9BACI</name>
<feature type="transmembrane region" description="Helical" evidence="1">
    <location>
        <begin position="7"/>
        <end position="24"/>
    </location>
</feature>
<keyword evidence="3" id="KW-1185">Reference proteome</keyword>
<dbReference type="InterPro" id="IPR025426">
    <property type="entry name" value="DUF4305"/>
</dbReference>
<dbReference type="Proteomes" id="UP000618460">
    <property type="component" value="Unassembled WGS sequence"/>
</dbReference>
<evidence type="ECO:0000313" key="2">
    <source>
        <dbReference type="EMBL" id="GGM39535.1"/>
    </source>
</evidence>
<keyword evidence="1" id="KW-0472">Membrane</keyword>
<proteinExistence type="predicted"/>
<feature type="transmembrane region" description="Helical" evidence="1">
    <location>
        <begin position="30"/>
        <end position="54"/>
    </location>
</feature>
<keyword evidence="1" id="KW-0812">Transmembrane</keyword>
<dbReference type="RefSeq" id="WP_117156318.1">
    <property type="nucleotide sequence ID" value="NZ_BMLG01000020.1"/>
</dbReference>
<keyword evidence="1" id="KW-1133">Transmembrane helix</keyword>
<dbReference type="EMBL" id="BMLG01000020">
    <property type="protein sequence ID" value="GGM39535.1"/>
    <property type="molecule type" value="Genomic_DNA"/>
</dbReference>
<dbReference type="OrthoDB" id="2355666at2"/>
<comment type="caution">
    <text evidence="2">The sequence shown here is derived from an EMBL/GenBank/DDBJ whole genome shotgun (WGS) entry which is preliminary data.</text>
</comment>